<proteinExistence type="predicted"/>
<dbReference type="EMBL" id="BOOG01000037">
    <property type="protein sequence ID" value="GIH71562.1"/>
    <property type="molecule type" value="Genomic_DNA"/>
</dbReference>
<gene>
    <name evidence="4" type="ORF">Mth01_38150</name>
</gene>
<feature type="region of interest" description="Disordered" evidence="2">
    <location>
        <begin position="1"/>
        <end position="21"/>
    </location>
</feature>
<dbReference type="AlphaFoldDB" id="A0A8J3RCX5"/>
<dbReference type="Pfam" id="PF07228">
    <property type="entry name" value="SpoIIE"/>
    <property type="match status" value="1"/>
</dbReference>
<organism evidence="4 5">
    <name type="scientific">Sphaerimonospora thailandensis</name>
    <dbReference type="NCBI Taxonomy" id="795644"/>
    <lineage>
        <taxon>Bacteria</taxon>
        <taxon>Bacillati</taxon>
        <taxon>Actinomycetota</taxon>
        <taxon>Actinomycetes</taxon>
        <taxon>Streptosporangiales</taxon>
        <taxon>Streptosporangiaceae</taxon>
        <taxon>Sphaerimonospora</taxon>
    </lineage>
</organism>
<dbReference type="InterPro" id="IPR052016">
    <property type="entry name" value="Bact_Sigma-Reg"/>
</dbReference>
<dbReference type="SUPFAM" id="SSF81606">
    <property type="entry name" value="PP2C-like"/>
    <property type="match status" value="1"/>
</dbReference>
<dbReference type="InterPro" id="IPR036457">
    <property type="entry name" value="PPM-type-like_dom_sf"/>
</dbReference>
<dbReference type="PANTHER" id="PTHR43156">
    <property type="entry name" value="STAGE II SPORULATION PROTEIN E-RELATED"/>
    <property type="match status" value="1"/>
</dbReference>
<dbReference type="PANTHER" id="PTHR43156:SF2">
    <property type="entry name" value="STAGE II SPORULATION PROTEIN E"/>
    <property type="match status" value="1"/>
</dbReference>
<evidence type="ECO:0000313" key="5">
    <source>
        <dbReference type="Proteomes" id="UP000610966"/>
    </source>
</evidence>
<evidence type="ECO:0000256" key="2">
    <source>
        <dbReference type="SAM" id="MobiDB-lite"/>
    </source>
</evidence>
<protein>
    <recommendedName>
        <fullName evidence="3">PPM-type phosphatase domain-containing protein</fullName>
    </recommendedName>
</protein>
<reference evidence="4" key="1">
    <citation type="submission" date="2021-01" db="EMBL/GenBank/DDBJ databases">
        <title>Whole genome shotgun sequence of Sphaerimonospora thailandensis NBRC 107569.</title>
        <authorList>
            <person name="Komaki H."/>
            <person name="Tamura T."/>
        </authorList>
    </citation>
    <scope>NUCLEOTIDE SEQUENCE</scope>
    <source>
        <strain evidence="4">NBRC 107569</strain>
    </source>
</reference>
<dbReference type="GO" id="GO:0016791">
    <property type="term" value="F:phosphatase activity"/>
    <property type="evidence" value="ECO:0007669"/>
    <property type="project" value="TreeGrafter"/>
</dbReference>
<name>A0A8J3RCX5_9ACTN</name>
<dbReference type="SMART" id="SM00331">
    <property type="entry name" value="PP2C_SIG"/>
    <property type="match status" value="1"/>
</dbReference>
<evidence type="ECO:0000256" key="1">
    <source>
        <dbReference type="ARBA" id="ARBA00022801"/>
    </source>
</evidence>
<dbReference type="Gene3D" id="3.60.40.10">
    <property type="entry name" value="PPM-type phosphatase domain"/>
    <property type="match status" value="1"/>
</dbReference>
<keyword evidence="5" id="KW-1185">Reference proteome</keyword>
<evidence type="ECO:0000313" key="4">
    <source>
        <dbReference type="EMBL" id="GIH71562.1"/>
    </source>
</evidence>
<feature type="domain" description="PPM-type phosphatase" evidence="3">
    <location>
        <begin position="57"/>
        <end position="282"/>
    </location>
</feature>
<dbReference type="InterPro" id="IPR001932">
    <property type="entry name" value="PPM-type_phosphatase-like_dom"/>
</dbReference>
<accession>A0A8J3RCX5</accession>
<comment type="caution">
    <text evidence="4">The sequence shown here is derived from an EMBL/GenBank/DDBJ whole genome shotgun (WGS) entry which is preliminary data.</text>
</comment>
<dbReference type="Proteomes" id="UP000610966">
    <property type="component" value="Unassembled WGS sequence"/>
</dbReference>
<evidence type="ECO:0000259" key="3">
    <source>
        <dbReference type="SMART" id="SM00331"/>
    </source>
</evidence>
<keyword evidence="1" id="KW-0378">Hydrolase</keyword>
<sequence length="286" mass="29599">MVGLVDGAQPSLPPADDPVPESWRQLHDVRARAAERAHVATGLRDAVLPGPTSSNDLPYAGIAVRSVPAGDATGLGGDWYEAVQLPDGRLFLAVGDVSGHGEPAIDTMTRLRRALLGLSMTGASPGLLLAQLNALVLDGFADTTATVVCGHFDPATRRLSWAQAGHPAPILVRRGAARQLAAPAGVVLGATANPPYGMAEVGLAPGDLLLMFTDGLVERRDRDIGEGVTLAVRAAEEVATEEVAADAGTDPGADFDTRLDRFVEAVGGPDPEDDVCLLAMRLTDPA</sequence>